<reference evidence="2" key="1">
    <citation type="journal article" date="2019" name="Int. J. Syst. Evol. Microbiol.">
        <title>The Global Catalogue of Microorganisms (GCM) 10K type strain sequencing project: providing services to taxonomists for standard genome sequencing and annotation.</title>
        <authorList>
            <consortium name="The Broad Institute Genomics Platform"/>
            <consortium name="The Broad Institute Genome Sequencing Center for Infectious Disease"/>
            <person name="Wu L."/>
            <person name="Ma J."/>
        </authorList>
    </citation>
    <scope>NUCLEOTIDE SEQUENCE [LARGE SCALE GENOMIC DNA]</scope>
    <source>
        <strain evidence="2">CGMCC 4.7645</strain>
    </source>
</reference>
<evidence type="ECO:0000313" key="1">
    <source>
        <dbReference type="EMBL" id="MFD2419758.1"/>
    </source>
</evidence>
<dbReference type="InterPro" id="IPR036614">
    <property type="entry name" value="RusA-like_sf"/>
</dbReference>
<dbReference type="EMBL" id="JBHUKR010000015">
    <property type="protein sequence ID" value="MFD2419758.1"/>
    <property type="molecule type" value="Genomic_DNA"/>
</dbReference>
<gene>
    <name evidence="1" type="ORF">ACFSXZ_25855</name>
</gene>
<accession>A0ABW5FY78</accession>
<keyword evidence="2" id="KW-1185">Reference proteome</keyword>
<name>A0ABW5FY78_9PSEU</name>
<organism evidence="1 2">
    <name type="scientific">Amycolatopsis pigmentata</name>
    <dbReference type="NCBI Taxonomy" id="450801"/>
    <lineage>
        <taxon>Bacteria</taxon>
        <taxon>Bacillati</taxon>
        <taxon>Actinomycetota</taxon>
        <taxon>Actinomycetes</taxon>
        <taxon>Pseudonocardiales</taxon>
        <taxon>Pseudonocardiaceae</taxon>
        <taxon>Amycolatopsis</taxon>
    </lineage>
</organism>
<proteinExistence type="predicted"/>
<comment type="caution">
    <text evidence="1">The sequence shown here is derived from an EMBL/GenBank/DDBJ whole genome shotgun (WGS) entry which is preliminary data.</text>
</comment>
<dbReference type="RefSeq" id="WP_378267789.1">
    <property type="nucleotide sequence ID" value="NZ_JBHUKR010000015.1"/>
</dbReference>
<evidence type="ECO:0000313" key="2">
    <source>
        <dbReference type="Proteomes" id="UP001597417"/>
    </source>
</evidence>
<evidence type="ECO:0008006" key="3">
    <source>
        <dbReference type="Google" id="ProtNLM"/>
    </source>
</evidence>
<dbReference type="Gene3D" id="3.30.1330.70">
    <property type="entry name" value="Holliday junction resolvase RusA"/>
    <property type="match status" value="1"/>
</dbReference>
<dbReference type="Proteomes" id="UP001597417">
    <property type="component" value="Unassembled WGS sequence"/>
</dbReference>
<dbReference type="SUPFAM" id="SSF103084">
    <property type="entry name" value="Holliday junction resolvase RusA"/>
    <property type="match status" value="1"/>
</dbReference>
<sequence>MWHHNPLRSARPRLGQGTDIARGARVEIDLPLIGGKVPLTRDQRLARQEKTRRRAIVADTVTAQAARVGLGGHTHVNVRLHFATGDSRGRDQANLAATLTPCLDGLVRAGVIPDSAPQHVTRWSAEIHPGSGPRRLWLEITPTTGT</sequence>
<protein>
    <recommendedName>
        <fullName evidence="3">Holliday junction resolvase RusA (Prophage-encoded endonuclease)</fullName>
    </recommendedName>
</protein>